<accession>A0ABD1DDK2</accession>
<protein>
    <recommendedName>
        <fullName evidence="1">RNA helicase aquarius N-terminal domain-containing protein</fullName>
    </recommendedName>
</protein>
<reference evidence="2 3" key="1">
    <citation type="submission" date="2024-05" db="EMBL/GenBank/DDBJ databases">
        <title>Culex pipiens pipiens assembly and annotation.</title>
        <authorList>
            <person name="Alout H."/>
            <person name="Durand T."/>
        </authorList>
    </citation>
    <scope>NUCLEOTIDE SEQUENCE [LARGE SCALE GENOMIC DNA]</scope>
    <source>
        <strain evidence="2">HA-2024</strain>
        <tissue evidence="2">Whole body</tissue>
    </source>
</reference>
<organism evidence="2 3">
    <name type="scientific">Culex pipiens pipiens</name>
    <name type="common">Northern house mosquito</name>
    <dbReference type="NCBI Taxonomy" id="38569"/>
    <lineage>
        <taxon>Eukaryota</taxon>
        <taxon>Metazoa</taxon>
        <taxon>Ecdysozoa</taxon>
        <taxon>Arthropoda</taxon>
        <taxon>Hexapoda</taxon>
        <taxon>Insecta</taxon>
        <taxon>Pterygota</taxon>
        <taxon>Neoptera</taxon>
        <taxon>Endopterygota</taxon>
        <taxon>Diptera</taxon>
        <taxon>Nematocera</taxon>
        <taxon>Culicoidea</taxon>
        <taxon>Culicidae</taxon>
        <taxon>Culicinae</taxon>
        <taxon>Culicini</taxon>
        <taxon>Culex</taxon>
        <taxon>Culex</taxon>
    </lineage>
</organism>
<evidence type="ECO:0000313" key="2">
    <source>
        <dbReference type="EMBL" id="KAL1397748.1"/>
    </source>
</evidence>
<keyword evidence="3" id="KW-1185">Reference proteome</keyword>
<dbReference type="EMBL" id="JBEHCU010006166">
    <property type="protein sequence ID" value="KAL1397748.1"/>
    <property type="molecule type" value="Genomic_DNA"/>
</dbReference>
<feature type="domain" description="RNA helicase aquarius N-terminal" evidence="1">
    <location>
        <begin position="29"/>
        <end position="304"/>
    </location>
</feature>
<dbReference type="Pfam" id="PF16399">
    <property type="entry name" value="Aquarius_N_1st"/>
    <property type="match status" value="1"/>
</dbReference>
<dbReference type="Proteomes" id="UP001562425">
    <property type="component" value="Unassembled WGS sequence"/>
</dbReference>
<comment type="caution">
    <text evidence="2">The sequence shown here is derived from an EMBL/GenBank/DDBJ whole genome shotgun (WGS) entry which is preliminary data.</text>
</comment>
<evidence type="ECO:0000313" key="3">
    <source>
        <dbReference type="Proteomes" id="UP001562425"/>
    </source>
</evidence>
<evidence type="ECO:0000259" key="1">
    <source>
        <dbReference type="Pfam" id="PF16399"/>
    </source>
</evidence>
<gene>
    <name evidence="2" type="ORF">pipiens_009514</name>
</gene>
<name>A0ABD1DDK2_CULPP</name>
<dbReference type="InterPro" id="IPR032174">
    <property type="entry name" value="Aquarius_N"/>
</dbReference>
<dbReference type="AlphaFoldDB" id="A0ABD1DDK2"/>
<sequence>MTKTKQMDEPAGKMRKGALTVAQINADELTFLANRFWAPDTADSHEPYNPAIVEEIYRREICESRYSMRRIMMLEFSQYLENYLWPNYRGDVATRAHLMSIVVMLNEKFREKVEVWKVFNVNGEQFPEFFQHVLEACLEESAVSEYNMREQTSLLVFLNHCFNSMEVELCRNQAKRLVSLAMWSCLQPKRRDQELKEIPEWRKFWKKLQKRDKPDQKQKLEWERHFLQNLTIKFMHILESIPGEGPVCEESVRYCERFLEFLIDLEALLPTRRFFNTVMDDCHVVVRCSMAPLLQRDEGNLFAQRWTVRLHPKLIQRQLTEPECLELDLLSPGIFVRHQNAFERNFGH</sequence>
<proteinExistence type="predicted"/>